<protein>
    <recommendedName>
        <fullName evidence="4">DUF3972 domain-containing protein</fullName>
    </recommendedName>
</protein>
<gene>
    <name evidence="2" type="ORF">WCY31_08295</name>
</gene>
<keyword evidence="3" id="KW-1185">Reference proteome</keyword>
<evidence type="ECO:0000313" key="3">
    <source>
        <dbReference type="Proteomes" id="UP001447842"/>
    </source>
</evidence>
<evidence type="ECO:0000256" key="1">
    <source>
        <dbReference type="SAM" id="Coils"/>
    </source>
</evidence>
<sequence>MQITIDEYANRFKMSKEMIRAKLRAGRLPHTVIDGTTYISVEAPATTAPRQSTPQRTTAGAVIMMYQKENAELKRKIEELETKIDHLIGDKEQMLREERDRIESIYVSRDEQLKSFLELVNAKLVQEGLKLASHTEATETAPFGDIPAAQPLSEQIELFRYLEAKHFSSSETKTVKKRFAKAYGSDIRVIQQNGEFILDFSKYDYSDLLAR</sequence>
<reference evidence="2 3" key="1">
    <citation type="submission" date="2024-03" db="EMBL/GenBank/DDBJ databases">
        <title>Sulfurimonas sp. HSL3-1.</title>
        <authorList>
            <person name="Wang S."/>
        </authorList>
    </citation>
    <scope>NUCLEOTIDE SEQUENCE [LARGE SCALE GENOMIC DNA]</scope>
    <source>
        <strain evidence="2 3">HSL3-1</strain>
    </source>
</reference>
<evidence type="ECO:0000313" key="2">
    <source>
        <dbReference type="EMBL" id="XAU14255.1"/>
    </source>
</evidence>
<feature type="coiled-coil region" evidence="1">
    <location>
        <begin position="63"/>
        <end position="97"/>
    </location>
</feature>
<organism evidence="2 3">
    <name type="scientific">Sulfurimonas diazotrophicus</name>
    <dbReference type="NCBI Taxonomy" id="3131939"/>
    <lineage>
        <taxon>Bacteria</taxon>
        <taxon>Pseudomonadati</taxon>
        <taxon>Campylobacterota</taxon>
        <taxon>Epsilonproteobacteria</taxon>
        <taxon>Campylobacterales</taxon>
        <taxon>Sulfurimonadaceae</taxon>
        <taxon>Sulfurimonas</taxon>
    </lineage>
</organism>
<name>A0ABZ3H6T8_9BACT</name>
<proteinExistence type="predicted"/>
<evidence type="ECO:0008006" key="4">
    <source>
        <dbReference type="Google" id="ProtNLM"/>
    </source>
</evidence>
<dbReference type="RefSeq" id="WP_345972023.1">
    <property type="nucleotide sequence ID" value="NZ_CP147920.1"/>
</dbReference>
<dbReference type="EMBL" id="CP147920">
    <property type="protein sequence ID" value="XAU14255.1"/>
    <property type="molecule type" value="Genomic_DNA"/>
</dbReference>
<keyword evidence="1" id="KW-0175">Coiled coil</keyword>
<accession>A0ABZ3H6T8</accession>
<dbReference type="Proteomes" id="UP001447842">
    <property type="component" value="Chromosome"/>
</dbReference>